<dbReference type="WBParaSite" id="RSKR_0000458900.1">
    <property type="protein sequence ID" value="RSKR_0000458900.1"/>
    <property type="gene ID" value="RSKR_0000458900"/>
</dbReference>
<protein>
    <submittedName>
        <fullName evidence="2">Mitochondrial-processing peptidase subunit alpha</fullName>
    </submittedName>
</protein>
<reference evidence="2" key="1">
    <citation type="submission" date="2016-11" db="UniProtKB">
        <authorList>
            <consortium name="WormBaseParasite"/>
        </authorList>
    </citation>
    <scope>IDENTIFICATION</scope>
    <source>
        <strain evidence="2">KR3021</strain>
    </source>
</reference>
<dbReference type="Proteomes" id="UP000095286">
    <property type="component" value="Unplaced"/>
</dbReference>
<proteinExistence type="predicted"/>
<organism evidence="1 2">
    <name type="scientific">Rhabditophanes sp. KR3021</name>
    <dbReference type="NCBI Taxonomy" id="114890"/>
    <lineage>
        <taxon>Eukaryota</taxon>
        <taxon>Metazoa</taxon>
        <taxon>Ecdysozoa</taxon>
        <taxon>Nematoda</taxon>
        <taxon>Chromadorea</taxon>
        <taxon>Rhabditida</taxon>
        <taxon>Tylenchina</taxon>
        <taxon>Panagrolaimomorpha</taxon>
        <taxon>Strongyloidoidea</taxon>
        <taxon>Alloionematidae</taxon>
        <taxon>Rhabditophanes</taxon>
    </lineage>
</organism>
<name>A0AC35TVM0_9BILA</name>
<sequence length="513" mass="56890">MLRNFSKIPLIGPIRNRHVSKVLNETLLTPLSTPIPGFENYKTVTAGETIELFNSKITKLSNGLTVATERAYGTFCTIGVAVNSGCRYETFYPQGTTHLLQKLAFSSSLNYSDPGETEALISRGGALLDCQSTRDCFLYASSCFQKGQEDILSIIADTLHRPCLEDHELEGAKDIAASELNFLLRNPDPEPLINDWLHMAAFKLNTLGISKFANGDSVDKITKQDLYTYMSQYHAPGNMVIAGVGVDHDSFVASVNANFVEKVPIWESDKSLLKDKVPRLDDSFSQYTGGSIYKEADLSNKGLSIVEFPELTHFALGFDGTSFKSKDFVVACVMQSILGGGKSFSAGGPGKGMYTRLYMNVLRYNGSMYNAQAFNYSYADGGAFCIQIGDNPNNMTTAVDYTVNEFIQLTRGIPDDELSRAKHLLKSQLLMNLEQRPVMFEDLARQVLGHGVRKSPLEYIREIEAVTSEDIKRLMENMLNTIPTVVAYGNLKNMPSYEDICARIQAGRTHYKK</sequence>
<evidence type="ECO:0000313" key="2">
    <source>
        <dbReference type="WBParaSite" id="RSKR_0000458900.1"/>
    </source>
</evidence>
<accession>A0AC35TVM0</accession>
<evidence type="ECO:0000313" key="1">
    <source>
        <dbReference type="Proteomes" id="UP000095286"/>
    </source>
</evidence>